<name>A0A812U0N0_9DINO</name>
<keyword evidence="3" id="KW-1185">Reference proteome</keyword>
<feature type="region of interest" description="Disordered" evidence="1">
    <location>
        <begin position="15"/>
        <end position="105"/>
    </location>
</feature>
<evidence type="ECO:0000313" key="2">
    <source>
        <dbReference type="EMBL" id="CAE7549663.1"/>
    </source>
</evidence>
<reference evidence="2" key="1">
    <citation type="submission" date="2021-02" db="EMBL/GenBank/DDBJ databases">
        <authorList>
            <person name="Dougan E. K."/>
            <person name="Rhodes N."/>
            <person name="Thang M."/>
            <person name="Chan C."/>
        </authorList>
    </citation>
    <scope>NUCLEOTIDE SEQUENCE</scope>
</reference>
<comment type="caution">
    <text evidence="2">The sequence shown here is derived from an EMBL/GenBank/DDBJ whole genome shotgun (WGS) entry which is preliminary data.</text>
</comment>
<accession>A0A812U0N0</accession>
<proteinExistence type="predicted"/>
<evidence type="ECO:0000256" key="1">
    <source>
        <dbReference type="SAM" id="MobiDB-lite"/>
    </source>
</evidence>
<sequence>MVLMVSYDVRRRCLPRQRGKSKLELPSPSSGRELSRAQPDGRHIETDSQIMQKSSTLLRESRPSRLPRVTPQQVEENREDIHAADVDNNVRADSKDENSNAEEKE</sequence>
<protein>
    <submittedName>
        <fullName evidence="2">Uncharacterized protein</fullName>
    </submittedName>
</protein>
<dbReference type="EMBL" id="CAJNDS010002629">
    <property type="protein sequence ID" value="CAE7549663.1"/>
    <property type="molecule type" value="Genomic_DNA"/>
</dbReference>
<feature type="compositionally biased region" description="Basic and acidic residues" evidence="1">
    <location>
        <begin position="33"/>
        <end position="46"/>
    </location>
</feature>
<organism evidence="2 3">
    <name type="scientific">Symbiodinium natans</name>
    <dbReference type="NCBI Taxonomy" id="878477"/>
    <lineage>
        <taxon>Eukaryota</taxon>
        <taxon>Sar</taxon>
        <taxon>Alveolata</taxon>
        <taxon>Dinophyceae</taxon>
        <taxon>Suessiales</taxon>
        <taxon>Symbiodiniaceae</taxon>
        <taxon>Symbiodinium</taxon>
    </lineage>
</organism>
<feature type="compositionally biased region" description="Basic and acidic residues" evidence="1">
    <location>
        <begin position="75"/>
        <end position="105"/>
    </location>
</feature>
<evidence type="ECO:0000313" key="3">
    <source>
        <dbReference type="Proteomes" id="UP000604046"/>
    </source>
</evidence>
<dbReference type="Proteomes" id="UP000604046">
    <property type="component" value="Unassembled WGS sequence"/>
</dbReference>
<dbReference type="AlphaFoldDB" id="A0A812U0N0"/>
<feature type="compositionally biased region" description="Low complexity" evidence="1">
    <location>
        <begin position="54"/>
        <end position="68"/>
    </location>
</feature>
<gene>
    <name evidence="2" type="ORF">SNAT2548_LOCUS30864</name>
</gene>